<evidence type="ECO:0000259" key="1">
    <source>
        <dbReference type="PROSITE" id="PS50404"/>
    </source>
</evidence>
<evidence type="ECO:0000259" key="2">
    <source>
        <dbReference type="PROSITE" id="PS50405"/>
    </source>
</evidence>
<dbReference type="PANTHER" id="PTHR44051:SF19">
    <property type="entry name" value="DISULFIDE-BOND OXIDOREDUCTASE YFCG"/>
    <property type="match status" value="1"/>
</dbReference>
<sequence length="207" mass="22962">MLKVLGRQTSINVRKVLWTAAELGLAYELDQSWGTTRELSEPEFLALNPSAQMPVLIDGDVVLFESNAVCRYLADRYGDGAIWPADPGARARVDQWMEWQSATLNPVWGDAFLGLVRRPEAYVGRQDAIAASAARWNRLMLVLEDELAARPYAAGDSFTLADIVLGLSVHRWRSTPISHPPTPNLTAYLARLRRRPAFDAVSPADMA</sequence>
<keyword evidence="4" id="KW-1185">Reference proteome</keyword>
<dbReference type="InterPro" id="IPR040079">
    <property type="entry name" value="Glutathione_S-Trfase"/>
</dbReference>
<organism evidence="3 4">
    <name type="scientific">Phenylobacterium conjunctum</name>
    <dbReference type="NCBI Taxonomy" id="1298959"/>
    <lineage>
        <taxon>Bacteria</taxon>
        <taxon>Pseudomonadati</taxon>
        <taxon>Pseudomonadota</taxon>
        <taxon>Alphaproteobacteria</taxon>
        <taxon>Caulobacterales</taxon>
        <taxon>Caulobacteraceae</taxon>
        <taxon>Phenylobacterium</taxon>
    </lineage>
</organism>
<dbReference type="SFLD" id="SFLDG00358">
    <property type="entry name" value="Main_(cytGST)"/>
    <property type="match status" value="1"/>
</dbReference>
<dbReference type="SFLD" id="SFLDS00019">
    <property type="entry name" value="Glutathione_Transferase_(cytos"/>
    <property type="match status" value="1"/>
</dbReference>
<evidence type="ECO:0000313" key="3">
    <source>
        <dbReference type="EMBL" id="MFD1189262.1"/>
    </source>
</evidence>
<gene>
    <name evidence="3" type="ORF">ACFQ27_01605</name>
</gene>
<dbReference type="InterPro" id="IPR036282">
    <property type="entry name" value="Glutathione-S-Trfase_C_sf"/>
</dbReference>
<dbReference type="PANTHER" id="PTHR44051">
    <property type="entry name" value="GLUTATHIONE S-TRANSFERASE-RELATED"/>
    <property type="match status" value="1"/>
</dbReference>
<dbReference type="Gene3D" id="1.20.1050.10">
    <property type="match status" value="1"/>
</dbReference>
<dbReference type="Proteomes" id="UP001597216">
    <property type="component" value="Unassembled WGS sequence"/>
</dbReference>
<dbReference type="SUPFAM" id="SSF47616">
    <property type="entry name" value="GST C-terminal domain-like"/>
    <property type="match status" value="1"/>
</dbReference>
<evidence type="ECO:0000313" key="4">
    <source>
        <dbReference type="Proteomes" id="UP001597216"/>
    </source>
</evidence>
<dbReference type="Pfam" id="PF13410">
    <property type="entry name" value="GST_C_2"/>
    <property type="match status" value="1"/>
</dbReference>
<dbReference type="SFLD" id="SFLDG01150">
    <property type="entry name" value="Main.1:_Beta-like"/>
    <property type="match status" value="1"/>
</dbReference>
<accession>A0ABW3SWL3</accession>
<feature type="domain" description="GST N-terminal" evidence="1">
    <location>
        <begin position="1"/>
        <end position="81"/>
    </location>
</feature>
<name>A0ABW3SWL3_9CAUL</name>
<dbReference type="PROSITE" id="PS50404">
    <property type="entry name" value="GST_NTER"/>
    <property type="match status" value="1"/>
</dbReference>
<feature type="domain" description="GST C-terminal" evidence="2">
    <location>
        <begin position="86"/>
        <end position="207"/>
    </location>
</feature>
<dbReference type="PROSITE" id="PS50405">
    <property type="entry name" value="GST_CTER"/>
    <property type="match status" value="1"/>
</dbReference>
<protein>
    <submittedName>
        <fullName evidence="3">Glutathione S-transferase family protein</fullName>
    </submittedName>
</protein>
<comment type="caution">
    <text evidence="3">The sequence shown here is derived from an EMBL/GenBank/DDBJ whole genome shotgun (WGS) entry which is preliminary data.</text>
</comment>
<reference evidence="4" key="1">
    <citation type="journal article" date="2019" name="Int. J. Syst. Evol. Microbiol.">
        <title>The Global Catalogue of Microorganisms (GCM) 10K type strain sequencing project: providing services to taxonomists for standard genome sequencing and annotation.</title>
        <authorList>
            <consortium name="The Broad Institute Genomics Platform"/>
            <consortium name="The Broad Institute Genome Sequencing Center for Infectious Disease"/>
            <person name="Wu L."/>
            <person name="Ma J."/>
        </authorList>
    </citation>
    <scope>NUCLEOTIDE SEQUENCE [LARGE SCALE GENOMIC DNA]</scope>
    <source>
        <strain evidence="4">CCUG 55074</strain>
    </source>
</reference>
<dbReference type="RefSeq" id="WP_377352131.1">
    <property type="nucleotide sequence ID" value="NZ_JBHTLQ010000003.1"/>
</dbReference>
<dbReference type="EMBL" id="JBHTLQ010000003">
    <property type="protein sequence ID" value="MFD1189262.1"/>
    <property type="molecule type" value="Genomic_DNA"/>
</dbReference>
<proteinExistence type="predicted"/>
<dbReference type="InterPro" id="IPR010987">
    <property type="entry name" value="Glutathione-S-Trfase_C-like"/>
</dbReference>
<dbReference type="SUPFAM" id="SSF52833">
    <property type="entry name" value="Thioredoxin-like"/>
    <property type="match status" value="1"/>
</dbReference>
<dbReference type="InterPro" id="IPR004045">
    <property type="entry name" value="Glutathione_S-Trfase_N"/>
</dbReference>
<dbReference type="Gene3D" id="3.40.30.10">
    <property type="entry name" value="Glutaredoxin"/>
    <property type="match status" value="1"/>
</dbReference>
<dbReference type="InterPro" id="IPR036249">
    <property type="entry name" value="Thioredoxin-like_sf"/>
</dbReference>
<dbReference type="Pfam" id="PF02798">
    <property type="entry name" value="GST_N"/>
    <property type="match status" value="1"/>
</dbReference>